<dbReference type="Gene3D" id="2.120.10.30">
    <property type="entry name" value="TolB, C-terminal domain"/>
    <property type="match status" value="1"/>
</dbReference>
<proteinExistence type="predicted"/>
<dbReference type="OrthoDB" id="105314at2"/>
<protein>
    <recommendedName>
        <fullName evidence="5">SH3 domain-containing protein</fullName>
    </recommendedName>
</protein>
<keyword evidence="4" id="KW-1185">Reference proteome</keyword>
<dbReference type="InterPro" id="IPR011042">
    <property type="entry name" value="6-blade_b-propeller_TolB-like"/>
</dbReference>
<evidence type="ECO:0000313" key="3">
    <source>
        <dbReference type="EMBL" id="RXZ62233.1"/>
    </source>
</evidence>
<accession>A0A4Q2KGC4</accession>
<dbReference type="AlphaFoldDB" id="A0A4Q2KGC4"/>
<dbReference type="Proteomes" id="UP000291269">
    <property type="component" value="Unassembled WGS sequence"/>
</dbReference>
<reference evidence="3 4" key="1">
    <citation type="journal article" date="2019" name="Gut">
        <title>Antibiotics-induced monodominance of a novel gut bacterial order.</title>
        <authorList>
            <person name="Hildebrand F."/>
            <person name="Moitinho-Silva L."/>
            <person name="Blasche S."/>
            <person name="Jahn M.T."/>
            <person name="Gossmann T.I."/>
            <person name="Heuerta-Cepas J."/>
            <person name="Hercog R."/>
            <person name="Luetge M."/>
            <person name="Bahram M."/>
            <person name="Pryszlak A."/>
            <person name="Alves R.J."/>
            <person name="Waszak S.M."/>
            <person name="Zhu A."/>
            <person name="Ye L."/>
            <person name="Costea P.I."/>
            <person name="Aalvink S."/>
            <person name="Belzer C."/>
            <person name="Forslund S.K."/>
            <person name="Sunagawa S."/>
            <person name="Hentschel U."/>
            <person name="Merten C."/>
            <person name="Patil K.R."/>
            <person name="Benes V."/>
            <person name="Bork P."/>
        </authorList>
    </citation>
    <scope>NUCLEOTIDE SEQUENCE [LARGE SCALE GENOMIC DNA]</scope>
    <source>
        <strain evidence="3 4">HDS1380</strain>
    </source>
</reference>
<sequence>MKKLIAYLTTILTLCSLSAAFAFAEPSASDDHPGALFLPSSYEQYLELTKPSDFAISERYIAIADNQSVDSAVIYLYDKSSQEYRSYSYATQNTLSSLNFYSCSSGDYLFFLETGNYVNYISCSTFSSHERIESFRASAMLINGNEIYYAIQTGSNSNVYYATIEELNIQWQDKQINEIPFNTDIKPSFSLYNGIIYFSSNKNVYKCSPDSVDHTYDTADTISNFTIIGENKYDIVYSNTGGFLYLKNESESVCKTKNITVVKYYKDLIYALTPNGIIQYDLTKKDFTDYEIGKYSLSDNRLNAATDLSVYDGKLVIADNGNKRVTVYDGVSYKNAAPATAPEFVCAGKDAYLVVSGSKAYLYDYENNSLGNIETIENSIISVTYAMGTFYILSNDGANSYAVDESTATIREAGTPNIENPVSVAADIYGNLFVLSKSGQIDKYVEAQFLASGTSSSVKITQMDSSCKKLLVDFAGNLYGLSENKITIFSQGKTNTREINFSEYVYGGGNKKAISFAFGLTDGSAYILSDGFIVRTDLGISTLNNISADGLYNSLYETQPSKDDLIVEVKAGSVAVSLDIKSLESDSAYLPYRSYRRLEEDCKGVVLGETDAGYVVLFYEYIPVGEGITSPIHTYDVCLIAKGSAETPAVVADYFSEIKKTGYLSSDVNLYSRPAMQEFTIKDRLKRSSAVAVLGKVSLADGSLDNEYYFVQVGDAYGFIPATFVTDANIAALENENFHYQQLKKGKSVTLESEQGARITLENKERLKVYDGATDKEGYCLVSYEQDGVVYFGEIETSSLSEASPLVIVTLVIVMVVTAAVLLSVCYLLLRRKPTLE</sequence>
<dbReference type="RefSeq" id="WP_129225740.1">
    <property type="nucleotide sequence ID" value="NZ_SDOZ01000002.1"/>
</dbReference>
<feature type="chain" id="PRO_5020406561" description="SH3 domain-containing protein" evidence="2">
    <location>
        <begin position="25"/>
        <end position="837"/>
    </location>
</feature>
<feature type="transmembrane region" description="Helical" evidence="1">
    <location>
        <begin position="806"/>
        <end position="830"/>
    </location>
</feature>
<comment type="caution">
    <text evidence="3">The sequence shown here is derived from an EMBL/GenBank/DDBJ whole genome shotgun (WGS) entry which is preliminary data.</text>
</comment>
<organism evidence="3 4">
    <name type="scientific">Candidatus Borkfalkia ceftriaxoniphila</name>
    <dbReference type="NCBI Taxonomy" id="2508949"/>
    <lineage>
        <taxon>Bacteria</taxon>
        <taxon>Bacillati</taxon>
        <taxon>Bacillota</taxon>
        <taxon>Clostridia</taxon>
        <taxon>Christensenellales</taxon>
        <taxon>Christensenellaceae</taxon>
        <taxon>Candidatus Borkfalkia</taxon>
    </lineage>
</organism>
<keyword evidence="1" id="KW-1133">Transmembrane helix</keyword>
<feature type="signal peptide" evidence="2">
    <location>
        <begin position="1"/>
        <end position="24"/>
    </location>
</feature>
<evidence type="ECO:0000313" key="4">
    <source>
        <dbReference type="Proteomes" id="UP000291269"/>
    </source>
</evidence>
<keyword evidence="1" id="KW-0812">Transmembrane</keyword>
<dbReference type="SUPFAM" id="SSF82171">
    <property type="entry name" value="DPP6 N-terminal domain-like"/>
    <property type="match status" value="1"/>
</dbReference>
<evidence type="ECO:0000256" key="2">
    <source>
        <dbReference type="SAM" id="SignalP"/>
    </source>
</evidence>
<dbReference type="EMBL" id="SDOZ01000002">
    <property type="protein sequence ID" value="RXZ62233.1"/>
    <property type="molecule type" value="Genomic_DNA"/>
</dbReference>
<evidence type="ECO:0000256" key="1">
    <source>
        <dbReference type="SAM" id="Phobius"/>
    </source>
</evidence>
<keyword evidence="1" id="KW-0472">Membrane</keyword>
<name>A0A4Q2KGC4_9FIRM</name>
<keyword evidence="2" id="KW-0732">Signal</keyword>
<evidence type="ECO:0008006" key="5">
    <source>
        <dbReference type="Google" id="ProtNLM"/>
    </source>
</evidence>
<gene>
    <name evidence="3" type="ORF">ESZ91_07510</name>
</gene>